<dbReference type="SMART" id="SM00530">
    <property type="entry name" value="HTH_XRE"/>
    <property type="match status" value="1"/>
</dbReference>
<evidence type="ECO:0000259" key="1">
    <source>
        <dbReference type="PROSITE" id="PS50943"/>
    </source>
</evidence>
<proteinExistence type="predicted"/>
<evidence type="ECO:0000313" key="2">
    <source>
        <dbReference type="EMBL" id="SDC50413.1"/>
    </source>
</evidence>
<dbReference type="InterPro" id="IPR010982">
    <property type="entry name" value="Lambda_DNA-bd_dom_sf"/>
</dbReference>
<dbReference type="SUPFAM" id="SSF47413">
    <property type="entry name" value="lambda repressor-like DNA-binding domains"/>
    <property type="match status" value="1"/>
</dbReference>
<accession>A0A1G6M4I5</accession>
<dbReference type="EMBL" id="FNAC01000001">
    <property type="protein sequence ID" value="SDC50413.1"/>
    <property type="molecule type" value="Genomic_DNA"/>
</dbReference>
<dbReference type="InterPro" id="IPR001387">
    <property type="entry name" value="Cro/C1-type_HTH"/>
</dbReference>
<organism evidence="2 3">
    <name type="scientific">Algoriphagus faecimaris</name>
    <dbReference type="NCBI Taxonomy" id="686796"/>
    <lineage>
        <taxon>Bacteria</taxon>
        <taxon>Pseudomonadati</taxon>
        <taxon>Bacteroidota</taxon>
        <taxon>Cytophagia</taxon>
        <taxon>Cytophagales</taxon>
        <taxon>Cyclobacteriaceae</taxon>
        <taxon>Algoriphagus</taxon>
    </lineage>
</organism>
<dbReference type="AlphaFoldDB" id="A0A1G6M4I5"/>
<feature type="domain" description="HTH cro/C1-type" evidence="1">
    <location>
        <begin position="45"/>
        <end position="100"/>
    </location>
</feature>
<keyword evidence="3" id="KW-1185">Reference proteome</keyword>
<dbReference type="Pfam" id="PF01381">
    <property type="entry name" value="HTH_3"/>
    <property type="match status" value="1"/>
</dbReference>
<dbReference type="PROSITE" id="PS50943">
    <property type="entry name" value="HTH_CROC1"/>
    <property type="match status" value="1"/>
</dbReference>
<dbReference type="OrthoDB" id="680449at2"/>
<sequence>MGDFKKTDMENSLQTQYRNLFQDMTEEDSIEIKASVLALQFLGLVDEKMKETGMKKKELADQIGTSVSYLTQLFRGDQKPSWEVLAKMSIVLGLEFRVTLGQ</sequence>
<dbReference type="Proteomes" id="UP000199060">
    <property type="component" value="Unassembled WGS sequence"/>
</dbReference>
<name>A0A1G6M4I5_9BACT</name>
<dbReference type="GO" id="GO:0003677">
    <property type="term" value="F:DNA binding"/>
    <property type="evidence" value="ECO:0007669"/>
    <property type="project" value="InterPro"/>
</dbReference>
<reference evidence="3" key="1">
    <citation type="submission" date="2016-10" db="EMBL/GenBank/DDBJ databases">
        <authorList>
            <person name="Varghese N."/>
            <person name="Submissions S."/>
        </authorList>
    </citation>
    <scope>NUCLEOTIDE SEQUENCE [LARGE SCALE GENOMIC DNA]</scope>
    <source>
        <strain evidence="3">DSM 23095</strain>
    </source>
</reference>
<evidence type="ECO:0000313" key="3">
    <source>
        <dbReference type="Proteomes" id="UP000199060"/>
    </source>
</evidence>
<dbReference type="STRING" id="686796.SAMN04488104_10018"/>
<dbReference type="CDD" id="cd00093">
    <property type="entry name" value="HTH_XRE"/>
    <property type="match status" value="1"/>
</dbReference>
<dbReference type="Gene3D" id="1.10.260.40">
    <property type="entry name" value="lambda repressor-like DNA-binding domains"/>
    <property type="match status" value="1"/>
</dbReference>
<gene>
    <name evidence="2" type="ORF">SAMN04488104_10018</name>
</gene>
<protein>
    <submittedName>
        <fullName evidence="2">Helix-turn-helix</fullName>
    </submittedName>
</protein>